<feature type="region of interest" description="Disordered" evidence="1">
    <location>
        <begin position="301"/>
        <end position="392"/>
    </location>
</feature>
<feature type="compositionally biased region" description="Basic and acidic residues" evidence="1">
    <location>
        <begin position="261"/>
        <end position="274"/>
    </location>
</feature>
<evidence type="ECO:0000256" key="1">
    <source>
        <dbReference type="SAM" id="MobiDB-lite"/>
    </source>
</evidence>
<feature type="compositionally biased region" description="Basic residues" evidence="1">
    <location>
        <begin position="113"/>
        <end position="122"/>
    </location>
</feature>
<dbReference type="InterPro" id="IPR050365">
    <property type="entry name" value="TIM50"/>
</dbReference>
<dbReference type="PANTHER" id="PTHR12210">
    <property type="entry name" value="DULLARD PROTEIN PHOSPHATASE"/>
    <property type="match status" value="1"/>
</dbReference>
<feature type="compositionally biased region" description="Low complexity" evidence="1">
    <location>
        <begin position="19"/>
        <end position="30"/>
    </location>
</feature>
<proteinExistence type="predicted"/>
<dbReference type="InterPro" id="IPR036412">
    <property type="entry name" value="HAD-like_sf"/>
</dbReference>
<sequence>MASPTDRRLLENPRLSQIVDDTSSAVASAVDRSRNRKPRSQRKAPSGFDTAAQNDSQSQALNTTFATHPTPDSGRAEARPAKASGNARSVMPQKDGTQAVGPEIFNTETLRPARSRRPRNKPAKSTGASRSYSTSVPADQIESTNEMMDTQDREVNATLQRRETSEHPPNSNVDARSGRLDPPPSRPGGKLADNSDVSADRPAQDSNGHRPEPGGPRRSRRLANKYNGNAAVVRNATVASTETDNAQVQEPAQTSGQGTQPERRTLAKEKKILDFNQHDSNGVASLTSEHNPVRSVVQTDHVPHQTPTDDTSASQQRPSDLTSAASAEPMAPTTRSQDLTAALEGLSLDVKPPTQPKVKPLKEPKKPRPEKKPTKRAATTTTKQPEPRLDIMPRPEPTHAYLHQAHQPPLGTHTFRPLLIILDLNGTLLKRKHKGGSAFHPRPGLQEFLEYLFTHHRVMVWSSARRENVIKICRSAFTPAQLDALVAIWSREDLQLSEEAFKAHSQVYKQLSWVWRHQLISQTSPVPGEVWNQANTVLIDDSTLKAASEPFNLLEVPEFTNAIVQEREDVLMEVWRYLNVLGFQQDVSAYMRVRPFVYDQAAVEGQRVGWEWEGSGRW</sequence>
<feature type="compositionally biased region" description="Basic and acidic residues" evidence="1">
    <location>
        <begin position="1"/>
        <end position="11"/>
    </location>
</feature>
<feature type="compositionally biased region" description="Polar residues" evidence="1">
    <location>
        <begin position="237"/>
        <end position="260"/>
    </location>
</feature>
<dbReference type="Pfam" id="PF03031">
    <property type="entry name" value="NIF"/>
    <property type="match status" value="1"/>
</dbReference>
<reference evidence="3 4" key="1">
    <citation type="submission" date="2016-10" db="EMBL/GenBank/DDBJ databases">
        <authorList>
            <person name="Varghese N."/>
        </authorList>
    </citation>
    <scope>NUCLEOTIDE SEQUENCE [LARGE SCALE GENOMIC DNA]</scope>
</reference>
<dbReference type="AlphaFoldDB" id="A0A1Y6LB05"/>
<accession>A0A1Y6LB05</accession>
<dbReference type="PROSITE" id="PS50969">
    <property type="entry name" value="FCP1"/>
    <property type="match status" value="1"/>
</dbReference>
<name>A0A1Y6LB05_ZYMTR</name>
<dbReference type="Gene3D" id="3.40.50.1000">
    <property type="entry name" value="HAD superfamily/HAD-like"/>
    <property type="match status" value="1"/>
</dbReference>
<protein>
    <recommendedName>
        <fullName evidence="2">FCP1 homology domain-containing protein</fullName>
    </recommendedName>
</protein>
<dbReference type="EMBL" id="LT882677">
    <property type="protein sequence ID" value="SMY21662.1"/>
    <property type="molecule type" value="Genomic_DNA"/>
</dbReference>
<feature type="compositionally biased region" description="Polar residues" evidence="1">
    <location>
        <begin position="126"/>
        <end position="148"/>
    </location>
</feature>
<gene>
    <name evidence="3" type="ORF">ZT1A5_G3100</name>
</gene>
<feature type="compositionally biased region" description="Polar residues" evidence="1">
    <location>
        <begin position="51"/>
        <end position="67"/>
    </location>
</feature>
<dbReference type="SUPFAM" id="SSF56784">
    <property type="entry name" value="HAD-like"/>
    <property type="match status" value="1"/>
</dbReference>
<dbReference type="InterPro" id="IPR004274">
    <property type="entry name" value="FCP1_dom"/>
</dbReference>
<feature type="compositionally biased region" description="Polar residues" evidence="1">
    <location>
        <begin position="305"/>
        <end position="325"/>
    </location>
</feature>
<feature type="compositionally biased region" description="Basic and acidic residues" evidence="1">
    <location>
        <begin position="198"/>
        <end position="212"/>
    </location>
</feature>
<feature type="compositionally biased region" description="Basic and acidic residues" evidence="1">
    <location>
        <begin position="360"/>
        <end position="372"/>
    </location>
</feature>
<evidence type="ECO:0000313" key="4">
    <source>
        <dbReference type="Proteomes" id="UP000215453"/>
    </source>
</evidence>
<evidence type="ECO:0000259" key="2">
    <source>
        <dbReference type="PROSITE" id="PS50969"/>
    </source>
</evidence>
<feature type="compositionally biased region" description="Basic and acidic residues" evidence="1">
    <location>
        <begin position="150"/>
        <end position="166"/>
    </location>
</feature>
<dbReference type="InterPro" id="IPR023214">
    <property type="entry name" value="HAD_sf"/>
</dbReference>
<feature type="domain" description="FCP1 homology" evidence="2">
    <location>
        <begin position="413"/>
        <end position="581"/>
    </location>
</feature>
<dbReference type="Proteomes" id="UP000215453">
    <property type="component" value="Chromosome 2"/>
</dbReference>
<evidence type="ECO:0000313" key="3">
    <source>
        <dbReference type="EMBL" id="SMY21662.1"/>
    </source>
</evidence>
<organism evidence="3 4">
    <name type="scientific">Zymoseptoria tritici ST99CH_1A5</name>
    <dbReference type="NCBI Taxonomy" id="1276529"/>
    <lineage>
        <taxon>Eukaryota</taxon>
        <taxon>Fungi</taxon>
        <taxon>Dikarya</taxon>
        <taxon>Ascomycota</taxon>
        <taxon>Pezizomycotina</taxon>
        <taxon>Dothideomycetes</taxon>
        <taxon>Dothideomycetidae</taxon>
        <taxon>Mycosphaerellales</taxon>
        <taxon>Mycosphaerellaceae</taxon>
        <taxon>Zymoseptoria</taxon>
    </lineage>
</organism>
<feature type="region of interest" description="Disordered" evidence="1">
    <location>
        <begin position="1"/>
        <end position="274"/>
    </location>
</feature>
<dbReference type="SMART" id="SM00577">
    <property type="entry name" value="CPDc"/>
    <property type="match status" value="1"/>
</dbReference>